<feature type="region of interest" description="Disordered" evidence="1">
    <location>
        <begin position="1"/>
        <end position="35"/>
    </location>
</feature>
<dbReference type="RefSeq" id="YP_007003764.1">
    <property type="nucleotide sequence ID" value="NC_019491.1"/>
</dbReference>
<dbReference type="EMBL" id="JQ815363">
    <property type="protein sequence ID" value="AFJ20398.1"/>
    <property type="molecule type" value="Genomic_DNA"/>
</dbReference>
<accession>K7PBX7</accession>
<organism evidence="2 3">
    <name type="scientific">Cyprinid herpesvirus 1</name>
    <dbReference type="NCBI Taxonomy" id="317858"/>
    <lineage>
        <taxon>Viruses</taxon>
        <taxon>Duplodnaviria</taxon>
        <taxon>Heunggongvirae</taxon>
        <taxon>Peploviricota</taxon>
        <taxon>Herviviricetes</taxon>
        <taxon>Herpesvirales</taxon>
        <taxon>Alloherpesviridae</taxon>
        <taxon>Cyvirus</taxon>
        <taxon>Cyvirus cyprinidallo1</taxon>
    </lineage>
</organism>
<name>K7PBX7_9VIRU</name>
<keyword evidence="3" id="KW-1185">Reference proteome</keyword>
<reference evidence="2 3" key="1">
    <citation type="journal article" date="2013" name="J. Virol.">
        <title>Comparative genomics of carp herpesviruses.</title>
        <authorList>
            <person name="Davison A.J."/>
            <person name="Kurobe T."/>
            <person name="Gatherer D."/>
            <person name="Cunningham C."/>
            <person name="Korf I."/>
            <person name="Fukuda H."/>
            <person name="Hedrick R.P."/>
            <person name="Waltzek T.B."/>
        </authorList>
    </citation>
    <scope>NUCLEOTIDE SEQUENCE [LARGE SCALE GENOMIC DNA]</scope>
    <source>
        <strain evidence="2">NG-J1</strain>
    </source>
</reference>
<dbReference type="KEGG" id="vg:14011252"/>
<dbReference type="GeneID" id="14011252"/>
<evidence type="ECO:0000313" key="3">
    <source>
        <dbReference type="Proteomes" id="UP000118426"/>
    </source>
</evidence>
<proteinExistence type="predicted"/>
<protein>
    <submittedName>
        <fullName evidence="2">Protein ORF101</fullName>
    </submittedName>
</protein>
<feature type="compositionally biased region" description="Basic and acidic residues" evidence="1">
    <location>
        <begin position="26"/>
        <end position="35"/>
    </location>
</feature>
<sequence length="299" mass="33910">MSHSLDLLSSSSPAPERKRIRLSETTSKDGSDSDRYPLATDIASMQPLMLLAHIASLFSPLPTTDENHRDMKIVQVLDRDLHSAAVEAISVGSSKSPPSFRSTVNILRFYRVGYNGRVYWLPWISAEKMTLTEVMCVLIKTNLLMWYTMSFKNSPSSVPRYCCGKVLLTSAPGTLSDYGLPNAQQDQLLVSVVQNTDYNDRGHRYTQSLTIFLSTSYYMYKEGNEGNLVLHAGSYKGQHLRSWCRVHLKGRWKFYSDPEAVTLVNQSTLLEAEDVFYGIRYESQTCPATKKYNFIKEIQ</sequence>
<evidence type="ECO:0000256" key="1">
    <source>
        <dbReference type="SAM" id="MobiDB-lite"/>
    </source>
</evidence>
<dbReference type="Proteomes" id="UP000118426">
    <property type="component" value="Segment"/>
</dbReference>
<feature type="compositionally biased region" description="Low complexity" evidence="1">
    <location>
        <begin position="1"/>
        <end position="12"/>
    </location>
</feature>
<evidence type="ECO:0000313" key="2">
    <source>
        <dbReference type="EMBL" id="AFJ20398.1"/>
    </source>
</evidence>
<gene>
    <name evidence="2" type="ORF">CyHV1_ORF101</name>
</gene>